<protein>
    <submittedName>
        <fullName evidence="5">Uncharacterized protein</fullName>
    </submittedName>
</protein>
<keyword evidence="2" id="KW-1133">Transmembrane helix</keyword>
<keyword evidence="2" id="KW-0472">Membrane</keyword>
<feature type="region of interest" description="Disordered" evidence="1">
    <location>
        <begin position="686"/>
        <end position="748"/>
    </location>
</feature>
<dbReference type="Pfam" id="PF23070">
    <property type="entry name" value="DUF7043"/>
    <property type="match status" value="2"/>
</dbReference>
<feature type="transmembrane region" description="Helical" evidence="2">
    <location>
        <begin position="759"/>
        <end position="778"/>
    </location>
</feature>
<comment type="caution">
    <text evidence="5">The sequence shown here is derived from an EMBL/GenBank/DDBJ whole genome shotgun (WGS) entry which is preliminary data.</text>
</comment>
<organism evidence="5 6">
    <name type="scientific">Paralvinella palmiformis</name>
    <dbReference type="NCBI Taxonomy" id="53620"/>
    <lineage>
        <taxon>Eukaryota</taxon>
        <taxon>Metazoa</taxon>
        <taxon>Spiralia</taxon>
        <taxon>Lophotrochozoa</taxon>
        <taxon>Annelida</taxon>
        <taxon>Polychaeta</taxon>
        <taxon>Sedentaria</taxon>
        <taxon>Canalipalpata</taxon>
        <taxon>Terebellida</taxon>
        <taxon>Terebelliformia</taxon>
        <taxon>Alvinellidae</taxon>
        <taxon>Paralvinella</taxon>
    </lineage>
</organism>
<dbReference type="Proteomes" id="UP001208570">
    <property type="component" value="Unassembled WGS sequence"/>
</dbReference>
<proteinExistence type="predicted"/>
<dbReference type="EMBL" id="JAODUP010000251">
    <property type="protein sequence ID" value="KAK2155040.1"/>
    <property type="molecule type" value="Genomic_DNA"/>
</dbReference>
<evidence type="ECO:0000313" key="6">
    <source>
        <dbReference type="Proteomes" id="UP001208570"/>
    </source>
</evidence>
<feature type="domain" description="DUF7043" evidence="4">
    <location>
        <begin position="348"/>
        <end position="444"/>
    </location>
</feature>
<evidence type="ECO:0000256" key="2">
    <source>
        <dbReference type="SAM" id="Phobius"/>
    </source>
</evidence>
<evidence type="ECO:0000259" key="4">
    <source>
        <dbReference type="Pfam" id="PF23070"/>
    </source>
</evidence>
<accession>A0AAD9JN24</accession>
<name>A0AAD9JN24_9ANNE</name>
<evidence type="ECO:0000313" key="5">
    <source>
        <dbReference type="EMBL" id="KAK2155040.1"/>
    </source>
</evidence>
<evidence type="ECO:0000259" key="3">
    <source>
        <dbReference type="Pfam" id="PF23069"/>
    </source>
</evidence>
<dbReference type="InterPro" id="IPR055471">
    <property type="entry name" value="DUF7043"/>
</dbReference>
<feature type="compositionally biased region" description="Basic and acidic residues" evidence="1">
    <location>
        <begin position="719"/>
        <end position="729"/>
    </location>
</feature>
<sequence>MEMQPKHPLVLCLFVNTVFLLLPPVFLSCDFPKFLQSRRDGPRREWHVQQVEYHRGREHRYIHVVTFAGSTMKARVNGNKHADHVHHSPKSYTRRCVLEIEPGQFLVTHNVIGGSTQLYSCMEFIKRSDNVFQVKQSELSPVQDPRLCADRLMTVSNWPFVNKAGLMTSSEPCPLEGGYNARFFDKKRHVGYCDVYEGETRIESECMKGEGIFFRFRYDECVPDDLPMGTEQQLFCAASWQDDEFVYSILRHSTKDHQWCLRYPRKPGPKFNAILFRDLVCDSSYHPNDTSEYYTISMFRDAAHSFSDLCRDDYEGCSYWSTPCDDPGSTSFVTCARTCKLCNGTRPAPCSLPLELRGEWLETNRLGHDIVDIRKNGFSKYQYDRFQCVRWHDDDDDDDAPEEDHDPDFVEEMMVSTFDNGCRPRYSCVQFKKRSPSVLHYKLSLAKVWPFYDTDWRRIDCSSFRYKDEAEPLGDVHRSRHFKALISMDAITNVNCDIGEPVEFTTTGGDAVSCHGLLTEDNDSVYRHKHLQLLLYDCPARRAQQTFACLYSSRHGYLSKHIIITEAIDDTNEYQCWLFPVSPDRTFYLIPMRHCNEGAAARILDGSLEPLSTFRISSRTTTTTMKTTTTTTITDTSSSTSLSPTPNIVVEHIVSVPPSARDQIDYDYDYSRLSDFLIRMNDMSPVRSAPKSTKTANSHVTHQSPDKYSHLSNEASDPEEGRLVSDESRSGTFETAQSPMATLNKRHEAKTSRYGNGVINGYTVNVGLLLAAAIFVLIH</sequence>
<reference evidence="5" key="1">
    <citation type="journal article" date="2023" name="Mol. Biol. Evol.">
        <title>Third-Generation Sequencing Reveals the Adaptive Role of the Epigenome in Three Deep-Sea Polychaetes.</title>
        <authorList>
            <person name="Perez M."/>
            <person name="Aroh O."/>
            <person name="Sun Y."/>
            <person name="Lan Y."/>
            <person name="Juniper S.K."/>
            <person name="Young C.R."/>
            <person name="Angers B."/>
            <person name="Qian P.Y."/>
        </authorList>
    </citation>
    <scope>NUCLEOTIDE SEQUENCE</scope>
    <source>
        <strain evidence="5">P08H-3</strain>
    </source>
</reference>
<gene>
    <name evidence="5" type="ORF">LSH36_251g08011</name>
</gene>
<dbReference type="PANTHER" id="PTHR22255">
    <property type="entry name" value="LP06548P"/>
    <property type="match status" value="1"/>
</dbReference>
<keyword evidence="2" id="KW-0812">Transmembrane</keyword>
<dbReference type="InterPro" id="IPR055470">
    <property type="entry name" value="DUF7042"/>
</dbReference>
<feature type="compositionally biased region" description="Polar residues" evidence="1">
    <location>
        <begin position="730"/>
        <end position="741"/>
    </location>
</feature>
<dbReference type="PANTHER" id="PTHR22255:SF9">
    <property type="entry name" value="LP06548P"/>
    <property type="match status" value="1"/>
</dbReference>
<feature type="domain" description="DUF7043" evidence="4">
    <location>
        <begin position="28"/>
        <end position="158"/>
    </location>
</feature>
<dbReference type="PROSITE" id="PS51257">
    <property type="entry name" value="PROKAR_LIPOPROTEIN"/>
    <property type="match status" value="1"/>
</dbReference>
<feature type="compositionally biased region" description="Polar residues" evidence="1">
    <location>
        <begin position="690"/>
        <end position="703"/>
    </location>
</feature>
<dbReference type="AlphaFoldDB" id="A0AAD9JN24"/>
<feature type="domain" description="DUF7042" evidence="3">
    <location>
        <begin position="170"/>
        <end position="296"/>
    </location>
</feature>
<keyword evidence="6" id="KW-1185">Reference proteome</keyword>
<evidence type="ECO:0000256" key="1">
    <source>
        <dbReference type="SAM" id="MobiDB-lite"/>
    </source>
</evidence>
<dbReference type="Pfam" id="PF23069">
    <property type="entry name" value="DUF7042"/>
    <property type="match status" value="1"/>
</dbReference>